<organism evidence="1 2">
    <name type="scientific">Caballeronia sordidicola</name>
    <name type="common">Burkholderia sordidicola</name>
    <dbReference type="NCBI Taxonomy" id="196367"/>
    <lineage>
        <taxon>Bacteria</taxon>
        <taxon>Pseudomonadati</taxon>
        <taxon>Pseudomonadota</taxon>
        <taxon>Betaproteobacteria</taxon>
        <taxon>Burkholderiales</taxon>
        <taxon>Burkholderiaceae</taxon>
        <taxon>Caballeronia</taxon>
    </lineage>
</organism>
<comment type="caution">
    <text evidence="1">The sequence shown here is derived from an EMBL/GenBank/DDBJ whole genome shotgun (WGS) entry which is preliminary data.</text>
</comment>
<dbReference type="Proteomes" id="UP000214720">
    <property type="component" value="Unassembled WGS sequence"/>
</dbReference>
<evidence type="ECO:0000313" key="2">
    <source>
        <dbReference type="Proteomes" id="UP000214720"/>
    </source>
</evidence>
<proteinExistence type="predicted"/>
<dbReference type="AlphaFoldDB" id="A0A226X3H6"/>
<sequence>MVISAVSLSDVSEIAIVPDRECNTPTLMGPVSAACALEMGNCPAIASAPDIEPNFRRLRRFIVFPLADMFVGGECLIDFSYIADGESVIRTLQGVCQ</sequence>
<reference evidence="2" key="1">
    <citation type="submission" date="2017-01" db="EMBL/GenBank/DDBJ databases">
        <title>Genome Analysis of Deinococcus marmoris KOPRI26562.</title>
        <authorList>
            <person name="Kim J.H."/>
            <person name="Oh H.-M."/>
        </authorList>
    </citation>
    <scope>NUCLEOTIDE SEQUENCE [LARGE SCALE GENOMIC DNA]</scope>
    <source>
        <strain evidence="2">PAMC 26633</strain>
    </source>
</reference>
<gene>
    <name evidence="1" type="ORF">BSU04_14000</name>
</gene>
<name>A0A226X3H6_CABSO</name>
<evidence type="ECO:0000313" key="1">
    <source>
        <dbReference type="EMBL" id="OXC77995.1"/>
    </source>
</evidence>
<protein>
    <submittedName>
        <fullName evidence="1">Uncharacterized protein</fullName>
    </submittedName>
</protein>
<accession>A0A226X3H6</accession>
<dbReference type="EMBL" id="MTHB01000083">
    <property type="protein sequence ID" value="OXC77995.1"/>
    <property type="molecule type" value="Genomic_DNA"/>
</dbReference>